<proteinExistence type="predicted"/>
<protein>
    <recommendedName>
        <fullName evidence="3">Secreted protein</fullName>
    </recommendedName>
</protein>
<organism evidence="2">
    <name type="scientific">Salix viminalis</name>
    <name type="common">Common osier</name>
    <name type="synonym">Basket willow</name>
    <dbReference type="NCBI Taxonomy" id="40686"/>
    <lineage>
        <taxon>Eukaryota</taxon>
        <taxon>Viridiplantae</taxon>
        <taxon>Streptophyta</taxon>
        <taxon>Embryophyta</taxon>
        <taxon>Tracheophyta</taxon>
        <taxon>Spermatophyta</taxon>
        <taxon>Magnoliopsida</taxon>
        <taxon>eudicotyledons</taxon>
        <taxon>Gunneridae</taxon>
        <taxon>Pentapetalae</taxon>
        <taxon>rosids</taxon>
        <taxon>fabids</taxon>
        <taxon>Malpighiales</taxon>
        <taxon>Salicaceae</taxon>
        <taxon>Saliceae</taxon>
        <taxon>Salix</taxon>
    </lineage>
</organism>
<evidence type="ECO:0000256" key="1">
    <source>
        <dbReference type="SAM" id="SignalP"/>
    </source>
</evidence>
<dbReference type="AlphaFoldDB" id="A0A6N2LLP1"/>
<accession>A0A6N2LLP1</accession>
<evidence type="ECO:0000313" key="2">
    <source>
        <dbReference type="EMBL" id="VFU41118.1"/>
    </source>
</evidence>
<sequence>MQLTFVPLSATTALLSPISLAALLTKQNKNYQSQAWIESSLVQSSPQPPSLPVLFQLPGRRHPALVNPWWL</sequence>
<evidence type="ECO:0008006" key="3">
    <source>
        <dbReference type="Google" id="ProtNLM"/>
    </source>
</evidence>
<feature type="signal peptide" evidence="1">
    <location>
        <begin position="1"/>
        <end position="21"/>
    </location>
</feature>
<keyword evidence="1" id="KW-0732">Signal</keyword>
<feature type="chain" id="PRO_5026664690" description="Secreted protein" evidence="1">
    <location>
        <begin position="22"/>
        <end position="71"/>
    </location>
</feature>
<gene>
    <name evidence="2" type="ORF">SVIM_LOCUS240208</name>
</gene>
<reference evidence="2" key="1">
    <citation type="submission" date="2019-03" db="EMBL/GenBank/DDBJ databases">
        <authorList>
            <person name="Mank J."/>
            <person name="Almeida P."/>
        </authorList>
    </citation>
    <scope>NUCLEOTIDE SEQUENCE</scope>
    <source>
        <strain evidence="2">78183</strain>
    </source>
</reference>
<name>A0A6N2LLP1_SALVM</name>
<dbReference type="EMBL" id="CAADRP010001557">
    <property type="protein sequence ID" value="VFU41118.1"/>
    <property type="molecule type" value="Genomic_DNA"/>
</dbReference>